<dbReference type="PANTHER" id="PTHR43509:SF1">
    <property type="entry name" value="SULFATE ADENYLYLTRANSFERASE"/>
    <property type="match status" value="1"/>
</dbReference>
<evidence type="ECO:0000259" key="9">
    <source>
        <dbReference type="Pfam" id="PF01747"/>
    </source>
</evidence>
<accession>A0A418Y1F0</accession>
<dbReference type="InterPro" id="IPR020792">
    <property type="entry name" value="SO4_adenylyltransferase_pro"/>
</dbReference>
<dbReference type="AlphaFoldDB" id="A0A418Y1F0"/>
<sequence>MVALVKPHGADALTPLYVADEAARVALQKEAESLPSVVISSAAAANAVMMGAGYFTPLTGYMNKADMLSVAENLTTANGLFWPVPIVNMLKDVSAIKDAKRIALRDPNVDGQPVIAVMDVAAIEEATDAELEAVAEQVFATTDKQHPGVANFLAAGNFIVSGDIQVLSYSYFADDFPDTFRTAVSIRNEFVERGWNNVVAFQTRNPMHRAHEELCRMAQEALNADGILIHMLLGKLKAGDIPADVRDASIRKMVEVYFPPNTVMITGYGFDMLYAGPREAVLHAVFRQNCGCSHLIVGRDHAGVGDYYGAFDAQTIFQDKVPAGALEIKIFEADHTAYSKKLDRVVMMRDVPDHTKDDFVLLSGTKVREMLGQGIAPPPEFSRPEVAQILMDYYQALDAGK</sequence>
<dbReference type="GO" id="GO:0000103">
    <property type="term" value="P:sulfate assimilation"/>
    <property type="evidence" value="ECO:0007669"/>
    <property type="project" value="UniProtKB-UniRule"/>
</dbReference>
<evidence type="ECO:0000259" key="10">
    <source>
        <dbReference type="Pfam" id="PF14306"/>
    </source>
</evidence>
<dbReference type="SUPFAM" id="SSF52374">
    <property type="entry name" value="Nucleotidylyl transferase"/>
    <property type="match status" value="1"/>
</dbReference>
<dbReference type="CDD" id="cd00517">
    <property type="entry name" value="ATPS"/>
    <property type="match status" value="1"/>
</dbReference>
<comment type="caution">
    <text evidence="11">The sequence shown here is derived from an EMBL/GenBank/DDBJ whole genome shotgun (WGS) entry which is preliminary data.</text>
</comment>
<evidence type="ECO:0000313" key="12">
    <source>
        <dbReference type="Proteomes" id="UP000283734"/>
    </source>
</evidence>
<dbReference type="InterPro" id="IPR002650">
    <property type="entry name" value="Sulphate_adenylyltransferase"/>
</dbReference>
<dbReference type="OrthoDB" id="9804504at2"/>
<evidence type="ECO:0000256" key="5">
    <source>
        <dbReference type="ARBA" id="ARBA00022840"/>
    </source>
</evidence>
<dbReference type="PANTHER" id="PTHR43509">
    <property type="match status" value="1"/>
</dbReference>
<dbReference type="NCBIfam" id="TIGR00339">
    <property type="entry name" value="sopT"/>
    <property type="match status" value="1"/>
</dbReference>
<dbReference type="InterPro" id="IPR025980">
    <property type="entry name" value="ATP-Sase_PUA-like_dom"/>
</dbReference>
<dbReference type="HAMAP" id="MF_00066">
    <property type="entry name" value="Sulf_adenylyltr"/>
    <property type="match status" value="1"/>
</dbReference>
<comment type="pathway">
    <text evidence="1 8">Sulfur metabolism; hydrogen sulfide biosynthesis; sulfite from sulfate: step 1/3.</text>
</comment>
<dbReference type="Proteomes" id="UP000283734">
    <property type="component" value="Unassembled WGS sequence"/>
</dbReference>
<dbReference type="Pfam" id="PF14306">
    <property type="entry name" value="PUA_2"/>
    <property type="match status" value="1"/>
</dbReference>
<dbReference type="RefSeq" id="WP_022983968.1">
    <property type="nucleotide sequence ID" value="NZ_CAXGPP010000060.1"/>
</dbReference>
<evidence type="ECO:0000256" key="3">
    <source>
        <dbReference type="ARBA" id="ARBA00022695"/>
    </source>
</evidence>
<dbReference type="GO" id="GO:0004781">
    <property type="term" value="F:sulfate adenylyltransferase (ATP) activity"/>
    <property type="evidence" value="ECO:0007669"/>
    <property type="project" value="UniProtKB-UniRule"/>
</dbReference>
<dbReference type="InterPro" id="IPR024951">
    <property type="entry name" value="Sulfurylase_cat_dom"/>
</dbReference>
<name>A0A418Y1F0_9GAMM</name>
<keyword evidence="2 8" id="KW-0808">Transferase</keyword>
<dbReference type="GO" id="GO:0070814">
    <property type="term" value="P:hydrogen sulfide biosynthetic process"/>
    <property type="evidence" value="ECO:0007669"/>
    <property type="project" value="UniProtKB-UniRule"/>
</dbReference>
<dbReference type="UniPathway" id="UPA00140">
    <property type="reaction ID" value="UER00204"/>
</dbReference>
<dbReference type="Pfam" id="PF01747">
    <property type="entry name" value="ATP-sulfurylase"/>
    <property type="match status" value="1"/>
</dbReference>
<feature type="domain" description="Sulphate adenylyltransferase catalytic" evidence="9">
    <location>
        <begin position="182"/>
        <end position="392"/>
    </location>
</feature>
<keyword evidence="12" id="KW-1185">Reference proteome</keyword>
<keyword evidence="5 8" id="KW-0067">ATP-binding</keyword>
<gene>
    <name evidence="8 11" type="primary">sat</name>
    <name evidence="11" type="ORF">D4A39_00145</name>
</gene>
<evidence type="ECO:0000256" key="7">
    <source>
        <dbReference type="ARBA" id="ARBA00049370"/>
    </source>
</evidence>
<keyword evidence="4 8" id="KW-0547">Nucleotide-binding</keyword>
<feature type="domain" description="ATP-sulfurylase PUA-like" evidence="10">
    <location>
        <begin position="5"/>
        <end position="168"/>
    </location>
</feature>
<evidence type="ECO:0000256" key="2">
    <source>
        <dbReference type="ARBA" id="ARBA00022679"/>
    </source>
</evidence>
<dbReference type="InterPro" id="IPR014729">
    <property type="entry name" value="Rossmann-like_a/b/a_fold"/>
</dbReference>
<evidence type="ECO:0000256" key="1">
    <source>
        <dbReference type="ARBA" id="ARBA00005048"/>
    </source>
</evidence>
<dbReference type="SUPFAM" id="SSF88697">
    <property type="entry name" value="PUA domain-like"/>
    <property type="match status" value="1"/>
</dbReference>
<protein>
    <recommendedName>
        <fullName evidence="8">Sulfate adenylyltransferase</fullName>
        <ecNumber evidence="8">2.7.7.4</ecNumber>
    </recommendedName>
    <alternativeName>
        <fullName evidence="8">ATP-sulfurylase</fullName>
    </alternativeName>
    <alternativeName>
        <fullName evidence="8">Sulfate adenylate transferase</fullName>
        <shortName evidence="8">SAT</shortName>
    </alternativeName>
</protein>
<evidence type="ECO:0000256" key="6">
    <source>
        <dbReference type="ARBA" id="ARBA00037980"/>
    </source>
</evidence>
<organism evidence="11 12">
    <name type="scientific">Alcanivorax profundi</name>
    <dbReference type="NCBI Taxonomy" id="2338368"/>
    <lineage>
        <taxon>Bacteria</taxon>
        <taxon>Pseudomonadati</taxon>
        <taxon>Pseudomonadota</taxon>
        <taxon>Gammaproteobacteria</taxon>
        <taxon>Oceanospirillales</taxon>
        <taxon>Alcanivoracaceae</taxon>
        <taxon>Alcanivorax</taxon>
    </lineage>
</organism>
<reference evidence="11 12" key="1">
    <citation type="submission" date="2018-09" db="EMBL/GenBank/DDBJ databases">
        <title>Alcanivorax profundi sp. nov., isolated from 1000 m-depth seawater of the Mariana Trench.</title>
        <authorList>
            <person name="Liu J."/>
        </authorList>
    </citation>
    <scope>NUCLEOTIDE SEQUENCE [LARGE SCALE GENOMIC DNA]</scope>
    <source>
        <strain evidence="11 12">MTEO17</strain>
    </source>
</reference>
<dbReference type="Gene3D" id="3.40.50.620">
    <property type="entry name" value="HUPs"/>
    <property type="match status" value="1"/>
</dbReference>
<dbReference type="EMBL" id="QYYA01000001">
    <property type="protein sequence ID" value="RJG19320.1"/>
    <property type="molecule type" value="Genomic_DNA"/>
</dbReference>
<evidence type="ECO:0000256" key="8">
    <source>
        <dbReference type="HAMAP-Rule" id="MF_00066"/>
    </source>
</evidence>
<evidence type="ECO:0000313" key="11">
    <source>
        <dbReference type="EMBL" id="RJG19320.1"/>
    </source>
</evidence>
<dbReference type="InterPro" id="IPR015947">
    <property type="entry name" value="PUA-like_sf"/>
</dbReference>
<dbReference type="Gene3D" id="3.10.400.10">
    <property type="entry name" value="Sulfate adenylyltransferase"/>
    <property type="match status" value="1"/>
</dbReference>
<dbReference type="EC" id="2.7.7.4" evidence="8"/>
<evidence type="ECO:0000256" key="4">
    <source>
        <dbReference type="ARBA" id="ARBA00022741"/>
    </source>
</evidence>
<dbReference type="GO" id="GO:0005524">
    <property type="term" value="F:ATP binding"/>
    <property type="evidence" value="ECO:0007669"/>
    <property type="project" value="UniProtKB-KW"/>
</dbReference>
<comment type="similarity">
    <text evidence="6 8">Belongs to the sulfate adenylyltransferase family.</text>
</comment>
<dbReference type="NCBIfam" id="NF003166">
    <property type="entry name" value="PRK04149.1"/>
    <property type="match status" value="1"/>
</dbReference>
<proteinExistence type="inferred from homology"/>
<comment type="catalytic activity">
    <reaction evidence="7 8">
        <text>sulfate + ATP + H(+) = adenosine 5'-phosphosulfate + diphosphate</text>
        <dbReference type="Rhea" id="RHEA:18133"/>
        <dbReference type="ChEBI" id="CHEBI:15378"/>
        <dbReference type="ChEBI" id="CHEBI:16189"/>
        <dbReference type="ChEBI" id="CHEBI:30616"/>
        <dbReference type="ChEBI" id="CHEBI:33019"/>
        <dbReference type="ChEBI" id="CHEBI:58243"/>
        <dbReference type="EC" id="2.7.7.4"/>
    </reaction>
</comment>
<keyword evidence="3 8" id="KW-0548">Nucleotidyltransferase</keyword>